<dbReference type="SUPFAM" id="SSF53807">
    <property type="entry name" value="Helical backbone' metal receptor"/>
    <property type="match status" value="1"/>
</dbReference>
<gene>
    <name evidence="2" type="primary">fepB2</name>
    <name evidence="2" type="ORF">HSEST_0561</name>
</gene>
<sequence length="341" mass="37003">MGDSAGGERTVTDDAGREVSLPEDVDRVVAVGPGALRQVAYLGATDRVVGVEDGERDWIRTVPYNMANPDLRDKPVIGSAGPNAGGNAEEILSVDPDVIFFYGDDSRAETLQSQTTTPVVSLQITDLGGETTRTGIYETWRLVGDVLGLDGRADELETFVEGTIEDLHERTADIPDANRVEAYAGAVSYKGAHGLATTRKRFSPFAYAGVDNVAGGVGTDSPSVQISEERLLEWDPDVIFVDSNNRDRARLDLDSETLDGLTAVSESKVYTLLPHASYHHNYGSILANAYFVGVTLYPDRFSDSDLSTTIDSIFETMLGAPLYDDLRDTYEAHRRLDDLDG</sequence>
<protein>
    <submittedName>
        <fullName evidence="2">ABC-type Fe3+-hydroxamate transport system, periplasmic component</fullName>
    </submittedName>
</protein>
<keyword evidence="3" id="KW-1185">Reference proteome</keyword>
<name>A0A897NN24_9EURY</name>
<dbReference type="PANTHER" id="PTHR30535:SF34">
    <property type="entry name" value="MOLYBDATE-BINDING PROTEIN MOLA"/>
    <property type="match status" value="1"/>
</dbReference>
<organism evidence="2 3">
    <name type="scientific">Halapricum desulfuricans</name>
    <dbReference type="NCBI Taxonomy" id="2841257"/>
    <lineage>
        <taxon>Archaea</taxon>
        <taxon>Methanobacteriati</taxon>
        <taxon>Methanobacteriota</taxon>
        <taxon>Stenosarchaea group</taxon>
        <taxon>Halobacteria</taxon>
        <taxon>Halobacteriales</taxon>
        <taxon>Haloarculaceae</taxon>
        <taxon>Halapricum</taxon>
    </lineage>
</organism>
<evidence type="ECO:0000313" key="3">
    <source>
        <dbReference type="Proteomes" id="UP000663292"/>
    </source>
</evidence>
<dbReference type="Gene3D" id="3.40.50.1980">
    <property type="entry name" value="Nitrogenase molybdenum iron protein domain"/>
    <property type="match status" value="2"/>
</dbReference>
<dbReference type="PROSITE" id="PS50983">
    <property type="entry name" value="FE_B12_PBP"/>
    <property type="match status" value="1"/>
</dbReference>
<dbReference type="Pfam" id="PF01497">
    <property type="entry name" value="Peripla_BP_2"/>
    <property type="match status" value="1"/>
</dbReference>
<accession>A0A897NN24</accession>
<dbReference type="AlphaFoldDB" id="A0A897NN24"/>
<evidence type="ECO:0000259" key="1">
    <source>
        <dbReference type="PROSITE" id="PS50983"/>
    </source>
</evidence>
<proteinExistence type="predicted"/>
<dbReference type="InterPro" id="IPR002491">
    <property type="entry name" value="ABC_transptr_periplasmic_BD"/>
</dbReference>
<dbReference type="EMBL" id="CP064791">
    <property type="protein sequence ID" value="QSG14108.1"/>
    <property type="molecule type" value="Genomic_DNA"/>
</dbReference>
<reference evidence="2 3" key="1">
    <citation type="submission" date="2020-11" db="EMBL/GenBank/DDBJ databases">
        <title>Carbohydrate-dependent, anaerobic sulfur respiration: A novel catabolism in halophilic archaea.</title>
        <authorList>
            <person name="Sorokin D.Y."/>
            <person name="Messina E."/>
            <person name="Smedile F."/>
            <person name="La Cono V."/>
            <person name="Hallsworth J.E."/>
            <person name="Yakimov M.M."/>
        </authorList>
    </citation>
    <scope>NUCLEOTIDE SEQUENCE [LARGE SCALE GENOMIC DNA]</scope>
    <source>
        <strain evidence="2 3">HSR-Est</strain>
    </source>
</reference>
<evidence type="ECO:0000313" key="2">
    <source>
        <dbReference type="EMBL" id="QSG14108.1"/>
    </source>
</evidence>
<dbReference type="InterPro" id="IPR050902">
    <property type="entry name" value="ABC_Transporter_SBP"/>
</dbReference>
<dbReference type="Proteomes" id="UP000663292">
    <property type="component" value="Chromosome"/>
</dbReference>
<feature type="domain" description="Fe/B12 periplasmic-binding" evidence="1">
    <location>
        <begin position="27"/>
        <end position="300"/>
    </location>
</feature>
<dbReference type="PANTHER" id="PTHR30535">
    <property type="entry name" value="VITAMIN B12-BINDING PROTEIN"/>
    <property type="match status" value="1"/>
</dbReference>